<organism evidence="3">
    <name type="scientific">Streptomyces chattanoogensis</name>
    <dbReference type="NCBI Taxonomy" id="66876"/>
    <lineage>
        <taxon>Bacteria</taxon>
        <taxon>Bacillati</taxon>
        <taxon>Actinomycetota</taxon>
        <taxon>Actinomycetes</taxon>
        <taxon>Kitasatosporales</taxon>
        <taxon>Streptomycetaceae</taxon>
        <taxon>Streptomyces</taxon>
    </lineage>
</organism>
<dbReference type="InterPro" id="IPR029058">
    <property type="entry name" value="AB_hydrolase_fold"/>
</dbReference>
<evidence type="ECO:0000313" key="3">
    <source>
        <dbReference type="EMBL" id="AII80502.1"/>
    </source>
</evidence>
<dbReference type="GO" id="GO:0008610">
    <property type="term" value="P:lipid biosynthetic process"/>
    <property type="evidence" value="ECO:0007669"/>
    <property type="project" value="TreeGrafter"/>
</dbReference>
<dbReference type="InterPro" id="IPR001031">
    <property type="entry name" value="Thioesterase"/>
</dbReference>
<dbReference type="AlphaFoldDB" id="A0A076JYA1"/>
<feature type="domain" description="Thioesterase" evidence="2">
    <location>
        <begin position="25"/>
        <end position="116"/>
    </location>
</feature>
<dbReference type="RefSeq" id="WP_387864167.1">
    <property type="nucleotide sequence ID" value="NZ_JBIAXE010000002.1"/>
</dbReference>
<dbReference type="PANTHER" id="PTHR11487">
    <property type="entry name" value="THIOESTERASE"/>
    <property type="match status" value="1"/>
</dbReference>
<dbReference type="Gene3D" id="3.40.50.1820">
    <property type="entry name" value="alpha/beta hydrolase"/>
    <property type="match status" value="1"/>
</dbReference>
<evidence type="ECO:0000259" key="2">
    <source>
        <dbReference type="Pfam" id="PF00975"/>
    </source>
</evidence>
<accession>A0A076JYA1</accession>
<protein>
    <submittedName>
        <fullName evidence="3">PksIa</fullName>
    </submittedName>
</protein>
<dbReference type="PANTHER" id="PTHR11487:SF0">
    <property type="entry name" value="S-ACYL FATTY ACID SYNTHASE THIOESTERASE, MEDIUM CHAIN"/>
    <property type="match status" value="1"/>
</dbReference>
<comment type="similarity">
    <text evidence="1">Belongs to the thioesterase family.</text>
</comment>
<proteinExistence type="inferred from homology"/>
<dbReference type="SUPFAM" id="SSF53474">
    <property type="entry name" value="alpha/beta-Hydrolases"/>
    <property type="match status" value="1"/>
</dbReference>
<evidence type="ECO:0000256" key="1">
    <source>
        <dbReference type="ARBA" id="ARBA00007169"/>
    </source>
</evidence>
<dbReference type="InterPro" id="IPR012223">
    <property type="entry name" value="TEII"/>
</dbReference>
<name>A0A076JYA1_9ACTN</name>
<dbReference type="EMBL" id="KJ747348">
    <property type="protein sequence ID" value="AII80502.1"/>
    <property type="molecule type" value="Genomic_DNA"/>
</dbReference>
<gene>
    <name evidence="3" type="primary">pksIa</name>
</gene>
<dbReference type="Pfam" id="PF00975">
    <property type="entry name" value="Thioesterase"/>
    <property type="match status" value="1"/>
</dbReference>
<reference evidence="3" key="1">
    <citation type="submission" date="2014-04" db="EMBL/GenBank/DDBJ databases">
        <authorList>
            <person name="Li Y.-Q."/>
            <person name="Jiang H."/>
            <person name="Wang Y.-Y."/>
        </authorList>
    </citation>
    <scope>NUCLEOTIDE SEQUENCE</scope>
    <source>
        <strain evidence="3">L10</strain>
    </source>
</reference>
<sequence>MCEPIADRDVELIRIAGPLQPAAFRLACFPHAVDTSESLWHLARQLLPSVEVLAVQYPHHDVRGAPGCSAGLDDLVSDSARLLRDWTDLPLALFGHRRGGEVALRVAGRLEQETDIAPLCTFVANWGAAPKFEAVRLNSPVVALGGGTDVTARPQWRACTRDRFDLEVWRGGGRFLETHCAELVNLIHDRLLSTLID</sequence>